<sequence>MKPSEDLGGFIEESFDTAWRLHGAGRLDEAREQYEVVLALDAEHAAAMHYIGILLHQTGRHDEAVACLQAAALRAPDNADWRNDAGNVLYALRRYPEAIASYQAALAIRPDDAQLWNNCGAALRETGRAEEAQQCCLRALEAAPDFAPAMLQLAGLYARAGELMLSSRYECMAYVLPPHEGKSRELLGTSYYFLGRLEEAAQLCRRWLEEEPGNPVARHMHAAYAGELTAAAPAGYIEKRFDDYADNFDANLVERLGYRGPQVVGDLLNTALPGAAPVALDILDAGCGTGLCAPVLAAHARRLDGIDLSENMLRHAAARHAYTHLEKAEAAAWMAGRAGQYDLVVACDVVIYCGRLEALFASVRHALRAGGHVIFTAEAARDDELDASGGSGSGYLLHPSGRFRHHAAYIARCLEDAGFVVLALREESIRMEMGQPVPGLAVLARA</sequence>
<dbReference type="SUPFAM" id="SSF53335">
    <property type="entry name" value="S-adenosyl-L-methionine-dependent methyltransferases"/>
    <property type="match status" value="1"/>
</dbReference>
<dbReference type="Gene3D" id="3.40.50.150">
    <property type="entry name" value="Vaccinia Virus protein VP39"/>
    <property type="match status" value="1"/>
</dbReference>
<evidence type="ECO:0000256" key="1">
    <source>
        <dbReference type="ARBA" id="ARBA00022737"/>
    </source>
</evidence>
<dbReference type="CDD" id="cd02440">
    <property type="entry name" value="AdoMet_MTases"/>
    <property type="match status" value="1"/>
</dbReference>
<dbReference type="InterPro" id="IPR019734">
    <property type="entry name" value="TPR_rpt"/>
</dbReference>
<gene>
    <name evidence="5" type="ORF">HNO84_03860</name>
</gene>
<feature type="domain" description="Methyltransferase type 12" evidence="4">
    <location>
        <begin position="283"/>
        <end position="373"/>
    </location>
</feature>
<dbReference type="Gene3D" id="1.25.40.10">
    <property type="entry name" value="Tetratricopeptide repeat domain"/>
    <property type="match status" value="1"/>
</dbReference>
<feature type="repeat" description="TPR" evidence="3">
    <location>
        <begin position="113"/>
        <end position="146"/>
    </location>
</feature>
<dbReference type="InterPro" id="IPR029063">
    <property type="entry name" value="SAM-dependent_MTases_sf"/>
</dbReference>
<dbReference type="Proteomes" id="UP000536746">
    <property type="component" value="Unassembled WGS sequence"/>
</dbReference>
<evidence type="ECO:0000313" key="5">
    <source>
        <dbReference type="EMBL" id="NUU00722.1"/>
    </source>
</evidence>
<proteinExistence type="predicted"/>
<dbReference type="PROSITE" id="PS50005">
    <property type="entry name" value="TPR"/>
    <property type="match status" value="3"/>
</dbReference>
<dbReference type="Pfam" id="PF13432">
    <property type="entry name" value="TPR_16"/>
    <property type="match status" value="1"/>
</dbReference>
<feature type="repeat" description="TPR" evidence="3">
    <location>
        <begin position="79"/>
        <end position="112"/>
    </location>
</feature>
<dbReference type="PANTHER" id="PTHR44943:SF8">
    <property type="entry name" value="TPR REPEAT-CONTAINING PROTEIN MJ0263"/>
    <property type="match status" value="1"/>
</dbReference>
<dbReference type="SUPFAM" id="SSF48452">
    <property type="entry name" value="TPR-like"/>
    <property type="match status" value="1"/>
</dbReference>
<evidence type="ECO:0000259" key="4">
    <source>
        <dbReference type="Pfam" id="PF08242"/>
    </source>
</evidence>
<comment type="caution">
    <text evidence="5">The sequence shown here is derived from an EMBL/GenBank/DDBJ whole genome shotgun (WGS) entry which is preliminary data.</text>
</comment>
<accession>A0ABX2LQ79</accession>
<keyword evidence="2 3" id="KW-0802">TPR repeat</keyword>
<evidence type="ECO:0000256" key="2">
    <source>
        <dbReference type="ARBA" id="ARBA00022803"/>
    </source>
</evidence>
<evidence type="ECO:0000313" key="6">
    <source>
        <dbReference type="Proteomes" id="UP000536746"/>
    </source>
</evidence>
<dbReference type="PANTHER" id="PTHR44943">
    <property type="entry name" value="CELLULOSE SYNTHASE OPERON PROTEIN C"/>
    <property type="match status" value="1"/>
</dbReference>
<dbReference type="SMART" id="SM00028">
    <property type="entry name" value="TPR"/>
    <property type="match status" value="4"/>
</dbReference>
<keyword evidence="6" id="KW-1185">Reference proteome</keyword>
<protein>
    <submittedName>
        <fullName evidence="5">Tetratricopeptide repeat protein</fullName>
    </submittedName>
</protein>
<reference evidence="5 6" key="1">
    <citation type="journal article" date="2020" name="Front. Plant Sci.">
        <title>Isolation of Rhizosphere Bacteria That Improve Quality and Water Stress Tolerance in Greenhouse Ornamentals.</title>
        <authorList>
            <person name="Nordstedt N.P."/>
            <person name="Jones M.L."/>
        </authorList>
    </citation>
    <scope>NUCLEOTIDE SEQUENCE [LARGE SCALE GENOMIC DNA]</scope>
    <source>
        <strain evidence="5 6">C6C2</strain>
    </source>
</reference>
<dbReference type="Pfam" id="PF08242">
    <property type="entry name" value="Methyltransf_12"/>
    <property type="match status" value="1"/>
</dbReference>
<name>A0ABX2LQ79_9BURK</name>
<dbReference type="Pfam" id="PF13414">
    <property type="entry name" value="TPR_11"/>
    <property type="match status" value="1"/>
</dbReference>
<feature type="repeat" description="TPR" evidence="3">
    <location>
        <begin position="45"/>
        <end position="78"/>
    </location>
</feature>
<dbReference type="InterPro" id="IPR013217">
    <property type="entry name" value="Methyltransf_12"/>
</dbReference>
<dbReference type="InterPro" id="IPR051685">
    <property type="entry name" value="Ycf3/AcsC/BcsC/TPR_MFPF"/>
</dbReference>
<dbReference type="RefSeq" id="WP_079215424.1">
    <property type="nucleotide sequence ID" value="NZ_CP018845.1"/>
</dbReference>
<dbReference type="Pfam" id="PF14559">
    <property type="entry name" value="TPR_19"/>
    <property type="match status" value="1"/>
</dbReference>
<organism evidence="5 6">
    <name type="scientific">Herbaspirillum robiniae</name>
    <dbReference type="NCBI Taxonomy" id="2014887"/>
    <lineage>
        <taxon>Bacteria</taxon>
        <taxon>Pseudomonadati</taxon>
        <taxon>Pseudomonadota</taxon>
        <taxon>Betaproteobacteria</taxon>
        <taxon>Burkholderiales</taxon>
        <taxon>Oxalobacteraceae</taxon>
        <taxon>Herbaspirillum</taxon>
    </lineage>
</organism>
<dbReference type="EMBL" id="JABFMT010000003">
    <property type="protein sequence ID" value="NUU00722.1"/>
    <property type="molecule type" value="Genomic_DNA"/>
</dbReference>
<dbReference type="InterPro" id="IPR011990">
    <property type="entry name" value="TPR-like_helical_dom_sf"/>
</dbReference>
<evidence type="ECO:0000256" key="3">
    <source>
        <dbReference type="PROSITE-ProRule" id="PRU00339"/>
    </source>
</evidence>
<keyword evidence="1" id="KW-0677">Repeat</keyword>